<gene>
    <name evidence="2" type="primary">Muc16</name>
    <name evidence="2" type="ORF">RAMSUL_R07037</name>
</gene>
<comment type="caution">
    <text evidence="2">The sequence shown here is derived from an EMBL/GenBank/DDBJ whole genome shotgun (WGS) entry which is preliminary data.</text>
</comment>
<reference evidence="2" key="1">
    <citation type="submission" date="2019-09" db="EMBL/GenBank/DDBJ databases">
        <title>Bird 10,000 Genomes (B10K) Project - Family phase.</title>
        <authorList>
            <person name="Zhang G."/>
        </authorList>
    </citation>
    <scope>NUCLEOTIDE SEQUENCE</scope>
    <source>
        <strain evidence="2">B10K-DU-001-30</strain>
        <tissue evidence="2">Muscle</tissue>
    </source>
</reference>
<feature type="non-terminal residue" evidence="2">
    <location>
        <position position="1"/>
    </location>
</feature>
<dbReference type="Pfam" id="PF01390">
    <property type="entry name" value="SEA"/>
    <property type="match status" value="1"/>
</dbReference>
<protein>
    <submittedName>
        <fullName evidence="2">MUC16 protein</fullName>
    </submittedName>
</protein>
<dbReference type="EMBL" id="WBNM01016408">
    <property type="protein sequence ID" value="NXP74396.1"/>
    <property type="molecule type" value="Genomic_DNA"/>
</dbReference>
<name>A0A852C3P8_9PICI</name>
<dbReference type="InterPro" id="IPR028850">
    <property type="entry name" value="MUC16"/>
</dbReference>
<dbReference type="Gene3D" id="3.30.70.960">
    <property type="entry name" value="SEA domain"/>
    <property type="match status" value="1"/>
</dbReference>
<proteinExistence type="predicted"/>
<feature type="domain" description="SEA" evidence="1">
    <location>
        <begin position="5"/>
        <end position="123"/>
    </location>
</feature>
<sequence>TPSPAARNFTLNFTLTNLRYTADLTDPSSRRFLSTVKVTNHYVDSLLQSSSIGSVYTGCKLMRFRSGTHRDHTGIDAVCSYQTDANLAKFNREKVYHELSTMTDGVTKLGHYSLDNNSLCVDG</sequence>
<dbReference type="InterPro" id="IPR036364">
    <property type="entry name" value="SEA_dom_sf"/>
</dbReference>
<dbReference type="PANTHER" id="PTHR14672">
    <property type="entry name" value="MUCIN-16"/>
    <property type="match status" value="1"/>
</dbReference>
<dbReference type="PROSITE" id="PS50024">
    <property type="entry name" value="SEA"/>
    <property type="match status" value="1"/>
</dbReference>
<evidence type="ECO:0000313" key="3">
    <source>
        <dbReference type="Proteomes" id="UP000611227"/>
    </source>
</evidence>
<dbReference type="AlphaFoldDB" id="A0A852C3P8"/>
<feature type="non-terminal residue" evidence="2">
    <location>
        <position position="123"/>
    </location>
</feature>
<evidence type="ECO:0000313" key="2">
    <source>
        <dbReference type="EMBL" id="NXP74396.1"/>
    </source>
</evidence>
<dbReference type="InterPro" id="IPR000082">
    <property type="entry name" value="SEA_dom"/>
</dbReference>
<evidence type="ECO:0000259" key="1">
    <source>
        <dbReference type="PROSITE" id="PS50024"/>
    </source>
</evidence>
<dbReference type="PANTHER" id="PTHR14672:SF1">
    <property type="entry name" value="MUCIN-16"/>
    <property type="match status" value="1"/>
</dbReference>
<dbReference type="Proteomes" id="UP000611227">
    <property type="component" value="Unassembled WGS sequence"/>
</dbReference>
<accession>A0A852C3P8</accession>
<keyword evidence="3" id="KW-1185">Reference proteome</keyword>
<organism evidence="2 3">
    <name type="scientific">Ramphastos sulfuratus</name>
    <dbReference type="NCBI Taxonomy" id="322582"/>
    <lineage>
        <taxon>Eukaryota</taxon>
        <taxon>Metazoa</taxon>
        <taxon>Chordata</taxon>
        <taxon>Craniata</taxon>
        <taxon>Vertebrata</taxon>
        <taxon>Euteleostomi</taxon>
        <taxon>Archelosauria</taxon>
        <taxon>Archosauria</taxon>
        <taxon>Dinosauria</taxon>
        <taxon>Saurischia</taxon>
        <taxon>Theropoda</taxon>
        <taxon>Coelurosauria</taxon>
        <taxon>Aves</taxon>
        <taxon>Neognathae</taxon>
        <taxon>Neoaves</taxon>
        <taxon>Telluraves</taxon>
        <taxon>Coraciimorphae</taxon>
        <taxon>Piciformes</taxon>
        <taxon>Ramphastidae</taxon>
        <taxon>Ramphastos</taxon>
    </lineage>
</organism>
<dbReference type="SUPFAM" id="SSF82671">
    <property type="entry name" value="SEA domain"/>
    <property type="match status" value="1"/>
</dbReference>